<comment type="caution">
    <text evidence="1">The sequence shown here is derived from an EMBL/GenBank/DDBJ whole genome shotgun (WGS) entry which is preliminary data.</text>
</comment>
<dbReference type="Proteomes" id="UP000216411">
    <property type="component" value="Unassembled WGS sequence"/>
</dbReference>
<organism evidence="1 2">
    <name type="scientific">Lachnotalea glycerini</name>
    <dbReference type="NCBI Taxonomy" id="1763509"/>
    <lineage>
        <taxon>Bacteria</taxon>
        <taxon>Bacillati</taxon>
        <taxon>Bacillota</taxon>
        <taxon>Clostridia</taxon>
        <taxon>Lachnospirales</taxon>
        <taxon>Lachnospiraceae</taxon>
        <taxon>Lachnotalea</taxon>
    </lineage>
</organism>
<name>A0A371JC23_9FIRM</name>
<accession>A0A371JC23</accession>
<evidence type="ECO:0000313" key="1">
    <source>
        <dbReference type="EMBL" id="RDY30292.1"/>
    </source>
</evidence>
<dbReference type="EMBL" id="NOKA02000041">
    <property type="protein sequence ID" value="RDY30292.1"/>
    <property type="molecule type" value="Genomic_DNA"/>
</dbReference>
<reference evidence="1 2" key="1">
    <citation type="journal article" date="2017" name="Genome Announc.">
        <title>Draft Genome Sequence of a Sporulating and Motile Strain of Lachnotalea glycerini Isolated from Water in Quebec City, Canada.</title>
        <authorList>
            <person name="Maheux A.F."/>
            <person name="Boudreau D.K."/>
            <person name="Berube E."/>
            <person name="Boissinot M."/>
            <person name="Raymond F."/>
            <person name="Brodeur S."/>
            <person name="Corbeil J."/>
            <person name="Isabel S."/>
            <person name="Omar R.F."/>
            <person name="Bergeron M.G."/>
        </authorList>
    </citation>
    <scope>NUCLEOTIDE SEQUENCE [LARGE SCALE GENOMIC DNA]</scope>
    <source>
        <strain evidence="1 2">CCRI-19302</strain>
    </source>
</reference>
<evidence type="ECO:0000313" key="2">
    <source>
        <dbReference type="Proteomes" id="UP000216411"/>
    </source>
</evidence>
<dbReference type="OrthoDB" id="1957590at2"/>
<keyword evidence="2" id="KW-1185">Reference proteome</keyword>
<sequence>MSKKTTSGTDNEVSVLEETVKQKMTAVSAIKKIEGTVVYIGPTIENIVTQNIVFNNGIPQYLREEMLKQPLISNLIVPIGQLAGARSELRNPQSTLSIVYNKIKTK</sequence>
<dbReference type="RefSeq" id="WP_094376311.1">
    <property type="nucleotide sequence ID" value="NZ_NOKA02000041.1"/>
</dbReference>
<proteinExistence type="predicted"/>
<dbReference type="AlphaFoldDB" id="A0A371JC23"/>
<gene>
    <name evidence="1" type="ORF">CG710_015265</name>
</gene>
<protein>
    <submittedName>
        <fullName evidence="1">Uncharacterized protein</fullName>
    </submittedName>
</protein>